<organism evidence="1 2">
    <name type="scientific">Cronobacter phage vB_CsaM_GAP32</name>
    <dbReference type="NCBI Taxonomy" id="1141136"/>
    <lineage>
        <taxon>Viruses</taxon>
        <taxon>Duplodnaviria</taxon>
        <taxon>Heunggongvirae</taxon>
        <taxon>Uroviricota</taxon>
        <taxon>Caudoviricetes</taxon>
        <taxon>Mimasvirus</taxon>
        <taxon>Mimasvirus GAP32</taxon>
    </lineage>
</organism>
<protein>
    <submittedName>
        <fullName evidence="1">Uncharacterized protein</fullName>
    </submittedName>
</protein>
<dbReference type="OrthoDB" id="11161at10239"/>
<dbReference type="RefSeq" id="YP_006987263.1">
    <property type="nucleotide sequence ID" value="NC_019401.1"/>
</dbReference>
<evidence type="ECO:0000313" key="2">
    <source>
        <dbReference type="Proteomes" id="UP000000457"/>
    </source>
</evidence>
<keyword evidence="2" id="KW-1185">Reference proteome</keyword>
<evidence type="ECO:0000313" key="1">
    <source>
        <dbReference type="EMBL" id="AFC21608.1"/>
    </source>
</evidence>
<gene>
    <name evidence="1" type="ORF">GAP32_158</name>
</gene>
<dbReference type="KEGG" id="vg:13993898"/>
<name>K4F6N4_9CAUD</name>
<sequence length="191" mass="21668">MTVDTNTLNPVGSIELNLFSWEVPANLPVQEFKYASPEIVLDNIPPEMAELVQRMIDEIKKYDSRSIVVDYRVRNLDTGDSGSHIYGYHLDCTNNIHDDFEPETHIIFGTVQGTSFIMNPINAIGYNTVDDILKNEVLVEYVAPTNTAHKYTSKVLHNCPLIENPCQRLLIRVTAGFKERIKHAKSIQHQA</sequence>
<proteinExistence type="predicted"/>
<accession>K4F6N4</accession>
<dbReference type="EMBL" id="JN882285">
    <property type="protein sequence ID" value="AFC21608.1"/>
    <property type="molecule type" value="Genomic_DNA"/>
</dbReference>
<dbReference type="GeneID" id="13993898"/>
<reference evidence="1 2" key="1">
    <citation type="journal article" date="2014" name="Virology">
        <title>Supersize me: Cronobacter sakazakii phage GAP32.</title>
        <authorList>
            <person name="Abbasifar R."/>
            <person name="Griffiths M.W."/>
            <person name="Sabour P.M."/>
            <person name="Ackermann H.-W."/>
            <person name="Vandersteegen K."/>
            <person name="Lavigne R."/>
            <person name="Noben J.-P."/>
            <person name="Villa A.A."/>
            <person name="Abbasifar A."/>
            <person name="Nash J.H.E."/>
            <person name="Kropinski A.M."/>
        </authorList>
    </citation>
    <scope>NUCLEOTIDE SEQUENCE [LARGE SCALE GENOMIC DNA]</scope>
    <source>
        <strain evidence="1">GAP-32</strain>
    </source>
</reference>
<dbReference type="Proteomes" id="UP000000457">
    <property type="component" value="Segment"/>
</dbReference>